<feature type="domain" description="Pyrroline-5-carboxylate reductase catalytic N-terminal" evidence="2">
    <location>
        <begin position="3"/>
        <end position="92"/>
    </location>
</feature>
<dbReference type="InterPro" id="IPR036291">
    <property type="entry name" value="NAD(P)-bd_dom_sf"/>
</dbReference>
<keyword evidence="4" id="KW-1185">Reference proteome</keyword>
<organism evidence="3 4">
    <name type="scientific">Rhizobium deserti</name>
    <dbReference type="NCBI Taxonomy" id="2547961"/>
    <lineage>
        <taxon>Bacteria</taxon>
        <taxon>Pseudomonadati</taxon>
        <taxon>Pseudomonadota</taxon>
        <taxon>Alphaproteobacteria</taxon>
        <taxon>Hyphomicrobiales</taxon>
        <taxon>Rhizobiaceae</taxon>
        <taxon>Rhizobium/Agrobacterium group</taxon>
        <taxon>Rhizobium</taxon>
    </lineage>
</organism>
<evidence type="ECO:0000259" key="2">
    <source>
        <dbReference type="Pfam" id="PF03807"/>
    </source>
</evidence>
<reference evidence="3 4" key="1">
    <citation type="submission" date="2019-03" db="EMBL/GenBank/DDBJ databases">
        <title>Rhizobium sp. nov., an bacterium isolated from biocrust in Mu Us Desert.</title>
        <authorList>
            <person name="Lixiong L."/>
        </authorList>
    </citation>
    <scope>NUCLEOTIDE SEQUENCE [LARGE SCALE GENOMIC DNA]</scope>
    <source>
        <strain evidence="3 4">SPY-1</strain>
    </source>
</reference>
<dbReference type="InterPro" id="IPR028939">
    <property type="entry name" value="P5C_Rdtase_cat_N"/>
</dbReference>
<dbReference type="Proteomes" id="UP000295238">
    <property type="component" value="Unassembled WGS sequence"/>
</dbReference>
<keyword evidence="1" id="KW-0560">Oxidoreductase</keyword>
<accession>A0A4R5U9K6</accession>
<sequence>MNVGIIGSGNIGAELARKLSAAGHTVKIANSRGPESLKNIVHSTAIFPVAKEDVATDADVVILSIPFARNAEAAALVAQAPTGTIFVDTSNYYPQRDGRIAEVEGGKPETVWASEQIGRPLVKAWNAILSQTLVEAGTAPGTPDRIAIPIAGDDLAAKRVVAELVSATGFDTVDAGELADSWRFQPGSPAYCTELTIEELKVALSNASMERSPANRDAIMKAISDGRVPMTRAAMAANNRVMSN</sequence>
<dbReference type="EMBL" id="SMTL01000007">
    <property type="protein sequence ID" value="TDK31281.1"/>
    <property type="molecule type" value="Genomic_DNA"/>
</dbReference>
<dbReference type="AlphaFoldDB" id="A0A4R5U9K6"/>
<evidence type="ECO:0000313" key="4">
    <source>
        <dbReference type="Proteomes" id="UP000295238"/>
    </source>
</evidence>
<dbReference type="Pfam" id="PF03807">
    <property type="entry name" value="F420_oxidored"/>
    <property type="match status" value="1"/>
</dbReference>
<name>A0A4R5U9K6_9HYPH</name>
<evidence type="ECO:0000256" key="1">
    <source>
        <dbReference type="ARBA" id="ARBA00023002"/>
    </source>
</evidence>
<gene>
    <name evidence="3" type="ORF">E2F50_20280</name>
</gene>
<proteinExistence type="predicted"/>
<protein>
    <submittedName>
        <fullName evidence="3">3-hydroxyisobutyrate dehydrogenase</fullName>
    </submittedName>
</protein>
<comment type="caution">
    <text evidence="3">The sequence shown here is derived from an EMBL/GenBank/DDBJ whole genome shotgun (WGS) entry which is preliminary data.</text>
</comment>
<dbReference type="PANTHER" id="PTHR14239">
    <property type="entry name" value="DUDULIN-RELATED"/>
    <property type="match status" value="1"/>
</dbReference>
<dbReference type="GO" id="GO:0016491">
    <property type="term" value="F:oxidoreductase activity"/>
    <property type="evidence" value="ECO:0007669"/>
    <property type="project" value="UniProtKB-KW"/>
</dbReference>
<evidence type="ECO:0000313" key="3">
    <source>
        <dbReference type="EMBL" id="TDK31281.1"/>
    </source>
</evidence>
<dbReference type="Gene3D" id="3.40.50.720">
    <property type="entry name" value="NAD(P)-binding Rossmann-like Domain"/>
    <property type="match status" value="1"/>
</dbReference>
<dbReference type="RefSeq" id="WP_133317997.1">
    <property type="nucleotide sequence ID" value="NZ_SMTL01000007.1"/>
</dbReference>
<dbReference type="SUPFAM" id="SSF51735">
    <property type="entry name" value="NAD(P)-binding Rossmann-fold domains"/>
    <property type="match status" value="1"/>
</dbReference>
<dbReference type="OrthoDB" id="5524287at2"/>
<dbReference type="InterPro" id="IPR051267">
    <property type="entry name" value="STEAP_metalloreductase"/>
</dbReference>